<name>A0AAE0XH45_9PEZI</name>
<feature type="region of interest" description="Disordered" evidence="1">
    <location>
        <begin position="37"/>
        <end position="86"/>
    </location>
</feature>
<dbReference type="PANTHER" id="PTHR38795:SF1">
    <property type="entry name" value="DUF6604 DOMAIN-CONTAINING PROTEIN"/>
    <property type="match status" value="1"/>
</dbReference>
<keyword evidence="4" id="KW-1185">Reference proteome</keyword>
<evidence type="ECO:0000256" key="1">
    <source>
        <dbReference type="SAM" id="MobiDB-lite"/>
    </source>
</evidence>
<dbReference type="PANTHER" id="PTHR38795">
    <property type="entry name" value="DUF6604 DOMAIN-CONTAINING PROTEIN"/>
    <property type="match status" value="1"/>
</dbReference>
<accession>A0AAE0XH45</accession>
<dbReference type="AlphaFoldDB" id="A0AAE0XH45"/>
<dbReference type="EMBL" id="JAULSO010000001">
    <property type="protein sequence ID" value="KAK3693359.1"/>
    <property type="molecule type" value="Genomic_DNA"/>
</dbReference>
<proteinExistence type="predicted"/>
<sequence length="267" mass="28647">MLPSALTSTYQLYKQDTDVVASWLAHTAKSLGCPHTLLNAGSNANPQSQAATPQPQDNRPKGKNRKQAKKAGQSGPGSAPSPAEKPKYTLPIQSFVPLAEFIGQMCDPIIPAFFTDAINRAIEIRKGFGDMVVDSVADPSITSTVAGNSILVDVLEKATKPDLNLASLKGALPVADSVKGEPLSGPNPFDLLEVYQVSEANATESLESLPQSAANHRQIDIDIDYEAEKTDSRLSSFVAFAALFKDLNTLRTRARELWTAYDAGEFS</sequence>
<feature type="compositionally biased region" description="Polar residues" evidence="1">
    <location>
        <begin position="39"/>
        <end position="57"/>
    </location>
</feature>
<reference evidence="3" key="1">
    <citation type="journal article" date="2023" name="Mol. Phylogenet. Evol.">
        <title>Genome-scale phylogeny and comparative genomics of the fungal order Sordariales.</title>
        <authorList>
            <person name="Hensen N."/>
            <person name="Bonometti L."/>
            <person name="Westerberg I."/>
            <person name="Brannstrom I.O."/>
            <person name="Guillou S."/>
            <person name="Cros-Aarteil S."/>
            <person name="Calhoun S."/>
            <person name="Haridas S."/>
            <person name="Kuo A."/>
            <person name="Mondo S."/>
            <person name="Pangilinan J."/>
            <person name="Riley R."/>
            <person name="LaButti K."/>
            <person name="Andreopoulos B."/>
            <person name="Lipzen A."/>
            <person name="Chen C."/>
            <person name="Yan M."/>
            <person name="Daum C."/>
            <person name="Ng V."/>
            <person name="Clum A."/>
            <person name="Steindorff A."/>
            <person name="Ohm R.A."/>
            <person name="Martin F."/>
            <person name="Silar P."/>
            <person name="Natvig D.O."/>
            <person name="Lalanne C."/>
            <person name="Gautier V."/>
            <person name="Ament-Velasquez S.L."/>
            <person name="Kruys A."/>
            <person name="Hutchinson M.I."/>
            <person name="Powell A.J."/>
            <person name="Barry K."/>
            <person name="Miller A.N."/>
            <person name="Grigoriev I.V."/>
            <person name="Debuchy R."/>
            <person name="Gladieux P."/>
            <person name="Hiltunen Thoren M."/>
            <person name="Johannesson H."/>
        </authorList>
    </citation>
    <scope>NUCLEOTIDE SEQUENCE</scope>
    <source>
        <strain evidence="3">CBS 314.62</strain>
    </source>
</reference>
<reference evidence="3" key="2">
    <citation type="submission" date="2023-06" db="EMBL/GenBank/DDBJ databases">
        <authorList>
            <consortium name="Lawrence Berkeley National Laboratory"/>
            <person name="Haridas S."/>
            <person name="Hensen N."/>
            <person name="Bonometti L."/>
            <person name="Westerberg I."/>
            <person name="Brannstrom I.O."/>
            <person name="Guillou S."/>
            <person name="Cros-Aarteil S."/>
            <person name="Calhoun S."/>
            <person name="Kuo A."/>
            <person name="Mondo S."/>
            <person name="Pangilinan J."/>
            <person name="Riley R."/>
            <person name="Labutti K."/>
            <person name="Andreopoulos B."/>
            <person name="Lipzen A."/>
            <person name="Chen C."/>
            <person name="Yanf M."/>
            <person name="Daum C."/>
            <person name="Ng V."/>
            <person name="Clum A."/>
            <person name="Steindorff A."/>
            <person name="Ohm R."/>
            <person name="Martin F."/>
            <person name="Silar P."/>
            <person name="Natvig D."/>
            <person name="Lalanne C."/>
            <person name="Gautier V."/>
            <person name="Ament-Velasquez S.L."/>
            <person name="Kruys A."/>
            <person name="Hutchinson M.I."/>
            <person name="Powell A.J."/>
            <person name="Barry K."/>
            <person name="Miller A.N."/>
            <person name="Grigoriev I.V."/>
            <person name="Debuchy R."/>
            <person name="Gladieux P."/>
            <person name="Thoren M.H."/>
            <person name="Johannesson H."/>
        </authorList>
    </citation>
    <scope>NUCLEOTIDE SEQUENCE</scope>
    <source>
        <strain evidence="3">CBS 314.62</strain>
    </source>
</reference>
<protein>
    <recommendedName>
        <fullName evidence="2">DUF6604 domain-containing protein</fullName>
    </recommendedName>
</protein>
<comment type="caution">
    <text evidence="3">The sequence shown here is derived from an EMBL/GenBank/DDBJ whole genome shotgun (WGS) entry which is preliminary data.</text>
</comment>
<feature type="domain" description="DUF6604" evidence="2">
    <location>
        <begin position="11"/>
        <end position="266"/>
    </location>
</feature>
<dbReference type="Proteomes" id="UP001270362">
    <property type="component" value="Unassembled WGS sequence"/>
</dbReference>
<gene>
    <name evidence="3" type="ORF">B0T22DRAFT_476208</name>
</gene>
<evidence type="ECO:0000313" key="4">
    <source>
        <dbReference type="Proteomes" id="UP001270362"/>
    </source>
</evidence>
<evidence type="ECO:0000259" key="2">
    <source>
        <dbReference type="Pfam" id="PF20253"/>
    </source>
</evidence>
<dbReference type="Pfam" id="PF20253">
    <property type="entry name" value="DUF6604"/>
    <property type="match status" value="1"/>
</dbReference>
<evidence type="ECO:0000313" key="3">
    <source>
        <dbReference type="EMBL" id="KAK3693359.1"/>
    </source>
</evidence>
<dbReference type="InterPro" id="IPR046539">
    <property type="entry name" value="DUF6604"/>
</dbReference>
<organism evidence="3 4">
    <name type="scientific">Podospora appendiculata</name>
    <dbReference type="NCBI Taxonomy" id="314037"/>
    <lineage>
        <taxon>Eukaryota</taxon>
        <taxon>Fungi</taxon>
        <taxon>Dikarya</taxon>
        <taxon>Ascomycota</taxon>
        <taxon>Pezizomycotina</taxon>
        <taxon>Sordariomycetes</taxon>
        <taxon>Sordariomycetidae</taxon>
        <taxon>Sordariales</taxon>
        <taxon>Podosporaceae</taxon>
        <taxon>Podospora</taxon>
    </lineage>
</organism>